<dbReference type="AlphaFoldDB" id="A0A0L7L873"/>
<dbReference type="STRING" id="104452.A0A0L7L873"/>
<dbReference type="Proteomes" id="UP000037510">
    <property type="component" value="Unassembled WGS sequence"/>
</dbReference>
<dbReference type="PANTHER" id="PTHR13077">
    <property type="entry name" value="SELENOPROTEIN F"/>
    <property type="match status" value="1"/>
</dbReference>
<evidence type="ECO:0000256" key="1">
    <source>
        <dbReference type="ARBA" id="ARBA00005742"/>
    </source>
</evidence>
<dbReference type="SUPFAM" id="SSF52833">
    <property type="entry name" value="Thioredoxin-like"/>
    <property type="match status" value="1"/>
</dbReference>
<dbReference type="EMBL" id="JTDY01002304">
    <property type="protein sequence ID" value="KOB71698.1"/>
    <property type="molecule type" value="Genomic_DNA"/>
</dbReference>
<evidence type="ECO:0000256" key="3">
    <source>
        <dbReference type="ARBA" id="ARBA00022933"/>
    </source>
</evidence>
<dbReference type="InterPro" id="IPR036249">
    <property type="entry name" value="Thioredoxin-like_sf"/>
</dbReference>
<dbReference type="GO" id="GO:0016491">
    <property type="term" value="F:oxidoreductase activity"/>
    <property type="evidence" value="ECO:0007669"/>
    <property type="project" value="TreeGrafter"/>
</dbReference>
<sequence length="108" mass="12027">MRKLVVLLTVIFAVTAYEIGDIVSARIETCRGCSLNRLPQVKQFVMQDATEYGRLDVHFINGAPPELVVLGEGDKELERLALSHLDRNQCNELVQSKGFSKKAPKADL</sequence>
<evidence type="ECO:0000313" key="8">
    <source>
        <dbReference type="Proteomes" id="UP000037510"/>
    </source>
</evidence>
<evidence type="ECO:0000256" key="5">
    <source>
        <dbReference type="SAM" id="SignalP"/>
    </source>
</evidence>
<dbReference type="InterPro" id="IPR039992">
    <property type="entry name" value="Sep15_SelM"/>
</dbReference>
<comment type="caution">
    <text evidence="7">The sequence shown here is derived from an EMBL/GenBank/DDBJ whole genome shotgun (WGS) entry which is preliminary data.</text>
</comment>
<feature type="chain" id="PRO_5005573231" description="Selenoprotein M" evidence="5">
    <location>
        <begin position="17"/>
        <end position="108"/>
    </location>
</feature>
<keyword evidence="3" id="KW-0712">Selenocysteine</keyword>
<dbReference type="Pfam" id="PF08806">
    <property type="entry name" value="Sep15_SelM"/>
    <property type="match status" value="1"/>
</dbReference>
<dbReference type="InterPro" id="IPR038219">
    <property type="entry name" value="Sep15/SelM_sf"/>
</dbReference>
<comment type="similarity">
    <text evidence="1">Belongs to the selenoprotein M/F family.</text>
</comment>
<accession>A0A0L7L873</accession>
<name>A0A0L7L873_OPEBR</name>
<keyword evidence="2 5" id="KW-0732">Signal</keyword>
<keyword evidence="8" id="KW-1185">Reference proteome</keyword>
<protein>
    <recommendedName>
        <fullName evidence="4">Selenoprotein M</fullName>
    </recommendedName>
</protein>
<evidence type="ECO:0000313" key="7">
    <source>
        <dbReference type="EMBL" id="KOB71698.1"/>
    </source>
</evidence>
<evidence type="ECO:0000256" key="4">
    <source>
        <dbReference type="ARBA" id="ARBA00040773"/>
    </source>
</evidence>
<dbReference type="PANTHER" id="PTHR13077:SF7">
    <property type="entry name" value="SELENOPROTEIN M"/>
    <property type="match status" value="1"/>
</dbReference>
<feature type="signal peptide" evidence="5">
    <location>
        <begin position="1"/>
        <end position="16"/>
    </location>
</feature>
<dbReference type="GO" id="GO:0005788">
    <property type="term" value="C:endoplasmic reticulum lumen"/>
    <property type="evidence" value="ECO:0007669"/>
    <property type="project" value="TreeGrafter"/>
</dbReference>
<proteinExistence type="inferred from homology"/>
<gene>
    <name evidence="7" type="ORF">OBRU01_13236</name>
</gene>
<organism evidence="7 8">
    <name type="scientific">Operophtera brumata</name>
    <name type="common">Winter moth</name>
    <name type="synonym">Phalaena brumata</name>
    <dbReference type="NCBI Taxonomy" id="104452"/>
    <lineage>
        <taxon>Eukaryota</taxon>
        <taxon>Metazoa</taxon>
        <taxon>Ecdysozoa</taxon>
        <taxon>Arthropoda</taxon>
        <taxon>Hexapoda</taxon>
        <taxon>Insecta</taxon>
        <taxon>Pterygota</taxon>
        <taxon>Neoptera</taxon>
        <taxon>Endopterygota</taxon>
        <taxon>Lepidoptera</taxon>
        <taxon>Glossata</taxon>
        <taxon>Ditrysia</taxon>
        <taxon>Geometroidea</taxon>
        <taxon>Geometridae</taxon>
        <taxon>Larentiinae</taxon>
        <taxon>Operophtera</taxon>
    </lineage>
</organism>
<evidence type="ECO:0000259" key="6">
    <source>
        <dbReference type="Pfam" id="PF08806"/>
    </source>
</evidence>
<dbReference type="InterPro" id="IPR014912">
    <property type="entry name" value="Sep15_SelM_dom"/>
</dbReference>
<dbReference type="Gene3D" id="3.40.30.50">
    <property type="entry name" value="Sep15/SelM thioredoxin-like domain, active-site redox motif"/>
    <property type="match status" value="1"/>
</dbReference>
<reference evidence="7 8" key="1">
    <citation type="journal article" date="2015" name="Genome Biol. Evol.">
        <title>The genome of winter moth (Operophtera brumata) provides a genomic perspective on sexual dimorphism and phenology.</title>
        <authorList>
            <person name="Derks M.F."/>
            <person name="Smit S."/>
            <person name="Salis L."/>
            <person name="Schijlen E."/>
            <person name="Bossers A."/>
            <person name="Mateman C."/>
            <person name="Pijl A.S."/>
            <person name="de Ridder D."/>
            <person name="Groenen M.A."/>
            <person name="Visser M.E."/>
            <person name="Megens H.J."/>
        </authorList>
    </citation>
    <scope>NUCLEOTIDE SEQUENCE [LARGE SCALE GENOMIC DNA]</scope>
    <source>
        <strain evidence="7">WM2013NL</strain>
        <tissue evidence="7">Head and thorax</tissue>
    </source>
</reference>
<feature type="domain" description="Selenoprotein F/M" evidence="6">
    <location>
        <begin position="25"/>
        <end position="99"/>
    </location>
</feature>
<evidence type="ECO:0000256" key="2">
    <source>
        <dbReference type="ARBA" id="ARBA00022729"/>
    </source>
</evidence>